<dbReference type="InterPro" id="IPR055184">
    <property type="entry name" value="COMMD8_HN"/>
</dbReference>
<dbReference type="PANTHER" id="PTHR16231:SF0">
    <property type="entry name" value="COMM DOMAIN-CONTAINING PROTEIN 8"/>
    <property type="match status" value="1"/>
</dbReference>
<sequence length="176" mass="19803">MLNLLVKLPPESCPKLLHRVVDGVCGREPPQMADYGDTWSLDQWLQLLDSLSSLFRLAVGKKISNEEVTALLAGMENGYREAVMMVLRARQEEIHQALVERTNSVSSATLQDFDWKMKLALSSDKISSLQTPLLDLHLGVQQNGTRKPVYIEMNREELQMLISSLDAANKVVLQLK</sequence>
<dbReference type="InterPro" id="IPR047155">
    <property type="entry name" value="COMMD4/6/7/8"/>
</dbReference>
<dbReference type="PANTHER" id="PTHR16231">
    <property type="entry name" value="COMM DOMAIN-CONTAINING PROTEIN 4-8 FAMILY MEMBER"/>
    <property type="match status" value="1"/>
</dbReference>
<accession>C1BKZ1</accession>
<dbReference type="EMBL" id="BT075270">
    <property type="protein sequence ID" value="ACO09694.1"/>
    <property type="molecule type" value="mRNA"/>
</dbReference>
<dbReference type="InterPro" id="IPR017920">
    <property type="entry name" value="COMM"/>
</dbReference>
<reference evidence="2" key="1">
    <citation type="submission" date="2009-03" db="EMBL/GenBank/DDBJ databases">
        <title>Osmerus mordax full-length cDNAs.</title>
        <authorList>
            <person name="von Schalburg K."/>
            <person name="Leong J."/>
            <person name="Cooper G."/>
            <person name="Davidson W.S."/>
            <person name="Koop B.F."/>
        </authorList>
    </citation>
    <scope>NUCLEOTIDE SEQUENCE</scope>
    <source>
        <tissue evidence="2">Brain</tissue>
    </source>
</reference>
<dbReference type="AlphaFoldDB" id="C1BKZ1"/>
<dbReference type="Pfam" id="PF07258">
    <property type="entry name" value="COMM_domain"/>
    <property type="match status" value="1"/>
</dbReference>
<dbReference type="Pfam" id="PF22838">
    <property type="entry name" value="COMMD8_HN"/>
    <property type="match status" value="1"/>
</dbReference>
<evidence type="ECO:0000259" key="1">
    <source>
        <dbReference type="PROSITE" id="PS51269"/>
    </source>
</evidence>
<feature type="domain" description="COMM" evidence="1">
    <location>
        <begin position="109"/>
        <end position="176"/>
    </location>
</feature>
<evidence type="ECO:0000313" key="2">
    <source>
        <dbReference type="EMBL" id="ACO09694.1"/>
    </source>
</evidence>
<gene>
    <name evidence="2" type="primary">COMD8</name>
</gene>
<name>C1BKZ1_OSMMO</name>
<dbReference type="PROSITE" id="PS51269">
    <property type="entry name" value="COMM"/>
    <property type="match status" value="1"/>
</dbReference>
<proteinExistence type="evidence at transcript level"/>
<organism evidence="2">
    <name type="scientific">Osmerus mordax</name>
    <name type="common">Rainbow smelt</name>
    <name type="synonym">Atherina mordax</name>
    <dbReference type="NCBI Taxonomy" id="8014"/>
    <lineage>
        <taxon>Eukaryota</taxon>
        <taxon>Metazoa</taxon>
        <taxon>Chordata</taxon>
        <taxon>Craniata</taxon>
        <taxon>Vertebrata</taxon>
        <taxon>Euteleostomi</taxon>
        <taxon>Actinopterygii</taxon>
        <taxon>Neopterygii</taxon>
        <taxon>Teleostei</taxon>
        <taxon>Stomiati</taxon>
        <taxon>Osmeriformes</taxon>
        <taxon>Osmeridae</taxon>
        <taxon>Osmerus</taxon>
    </lineage>
</organism>
<protein>
    <submittedName>
        <fullName evidence="2">COMM domain-containing protein 8</fullName>
    </submittedName>
</protein>